<evidence type="ECO:0000313" key="2">
    <source>
        <dbReference type="EMBL" id="MBB4920357.1"/>
    </source>
</evidence>
<feature type="chain" id="PRO_5030780454" evidence="1">
    <location>
        <begin position="23"/>
        <end position="161"/>
    </location>
</feature>
<gene>
    <name evidence="2" type="ORF">FHS44_007506</name>
</gene>
<keyword evidence="1" id="KW-0732">Signal</keyword>
<accession>A0A7W7QV59</accession>
<dbReference type="EMBL" id="JACHJP010000013">
    <property type="protein sequence ID" value="MBB4920357.1"/>
    <property type="molecule type" value="Genomic_DNA"/>
</dbReference>
<name>A0A7W7QV59_9ACTN</name>
<keyword evidence="3" id="KW-1185">Reference proteome</keyword>
<organism evidence="2 3">
    <name type="scientific">Streptosporangium saharense</name>
    <dbReference type="NCBI Taxonomy" id="1706840"/>
    <lineage>
        <taxon>Bacteria</taxon>
        <taxon>Bacillati</taxon>
        <taxon>Actinomycetota</taxon>
        <taxon>Actinomycetes</taxon>
        <taxon>Streptosporangiales</taxon>
        <taxon>Streptosporangiaceae</taxon>
        <taxon>Streptosporangium</taxon>
    </lineage>
</organism>
<proteinExistence type="predicted"/>
<reference evidence="2 3" key="1">
    <citation type="submission" date="2020-08" db="EMBL/GenBank/DDBJ databases">
        <title>Genomic Encyclopedia of Type Strains, Phase III (KMG-III): the genomes of soil and plant-associated and newly described type strains.</title>
        <authorList>
            <person name="Whitman W."/>
        </authorList>
    </citation>
    <scope>NUCLEOTIDE SEQUENCE [LARGE SCALE GENOMIC DNA]</scope>
    <source>
        <strain evidence="2 3">CECT 8840</strain>
    </source>
</reference>
<dbReference type="AlphaFoldDB" id="A0A7W7QV59"/>
<dbReference type="Proteomes" id="UP000552644">
    <property type="component" value="Unassembled WGS sequence"/>
</dbReference>
<sequence length="161" mass="16506">MRLLAVGALAGLLLGGSGVAVAAAEPSEPGGAVRMVYGGNVKLSRTESRPVFEIPLQPGAYRADAQIAITPWTSGGTNGKEYIGSCTISAAGRGYVANTATTSHRLYLPLHTVFTLTSSDTLRVSCVGGPQDGSYEVRVAGLSSVTIQQVSSATVEMYPGS</sequence>
<feature type="signal peptide" evidence="1">
    <location>
        <begin position="1"/>
        <end position="22"/>
    </location>
</feature>
<evidence type="ECO:0000256" key="1">
    <source>
        <dbReference type="SAM" id="SignalP"/>
    </source>
</evidence>
<protein>
    <submittedName>
        <fullName evidence="2">Uncharacterized protein</fullName>
    </submittedName>
</protein>
<comment type="caution">
    <text evidence="2">The sequence shown here is derived from an EMBL/GenBank/DDBJ whole genome shotgun (WGS) entry which is preliminary data.</text>
</comment>
<dbReference type="RefSeq" id="WP_184724400.1">
    <property type="nucleotide sequence ID" value="NZ_JACHJP010000013.1"/>
</dbReference>
<evidence type="ECO:0000313" key="3">
    <source>
        <dbReference type="Proteomes" id="UP000552644"/>
    </source>
</evidence>